<keyword evidence="3 9" id="KW-0732">Signal</keyword>
<dbReference type="EMBL" id="NDIQ01000022">
    <property type="protein sequence ID" value="PRT55934.1"/>
    <property type="molecule type" value="Genomic_DNA"/>
</dbReference>
<dbReference type="STRING" id="45607.A0A2T0FLS1"/>
<dbReference type="SMART" id="SM00321">
    <property type="entry name" value="WSC"/>
    <property type="match status" value="1"/>
</dbReference>
<evidence type="ECO:0000256" key="3">
    <source>
        <dbReference type="ARBA" id="ARBA00022729"/>
    </source>
</evidence>
<evidence type="ECO:0000313" key="11">
    <source>
        <dbReference type="EMBL" id="PRT55934.1"/>
    </source>
</evidence>
<reference evidence="11 12" key="1">
    <citation type="submission" date="2017-04" db="EMBL/GenBank/DDBJ databases">
        <title>Genome sequencing of [Candida] sorbophila.</title>
        <authorList>
            <person name="Ahn J.O."/>
        </authorList>
    </citation>
    <scope>NUCLEOTIDE SEQUENCE [LARGE SCALE GENOMIC DNA]</scope>
    <source>
        <strain evidence="11 12">DS02</strain>
    </source>
</reference>
<feature type="chain" id="PRO_5015573486" description="WSC domain-containing protein" evidence="9">
    <location>
        <begin position="25"/>
        <end position="338"/>
    </location>
</feature>
<dbReference type="InterPro" id="IPR051836">
    <property type="entry name" value="Kremen_rcpt"/>
</dbReference>
<feature type="signal peptide" evidence="9">
    <location>
        <begin position="1"/>
        <end position="24"/>
    </location>
</feature>
<name>A0A2T0FLS1_9ASCO</name>
<keyword evidence="2 8" id="KW-0812">Transmembrane</keyword>
<comment type="caution">
    <text evidence="11">The sequence shown here is derived from an EMBL/GenBank/DDBJ whole genome shotgun (WGS) entry which is preliminary data.</text>
</comment>
<evidence type="ECO:0000256" key="6">
    <source>
        <dbReference type="ARBA" id="ARBA00023180"/>
    </source>
</evidence>
<evidence type="ECO:0000313" key="12">
    <source>
        <dbReference type="Proteomes" id="UP000238350"/>
    </source>
</evidence>
<dbReference type="PROSITE" id="PS51212">
    <property type="entry name" value="WSC"/>
    <property type="match status" value="1"/>
</dbReference>
<evidence type="ECO:0000256" key="4">
    <source>
        <dbReference type="ARBA" id="ARBA00022989"/>
    </source>
</evidence>
<dbReference type="InterPro" id="IPR002889">
    <property type="entry name" value="WSC_carb-bd"/>
</dbReference>
<comment type="subcellular location">
    <subcellularLocation>
        <location evidence="1">Membrane</location>
        <topology evidence="1">Single-pass membrane protein</topology>
    </subcellularLocation>
</comment>
<dbReference type="GO" id="GO:0005886">
    <property type="term" value="C:plasma membrane"/>
    <property type="evidence" value="ECO:0007669"/>
    <property type="project" value="TreeGrafter"/>
</dbReference>
<dbReference type="GeneID" id="36517302"/>
<evidence type="ECO:0000256" key="9">
    <source>
        <dbReference type="SAM" id="SignalP"/>
    </source>
</evidence>
<feature type="compositionally biased region" description="Low complexity" evidence="7">
    <location>
        <begin position="124"/>
        <end position="176"/>
    </location>
</feature>
<evidence type="ECO:0000256" key="2">
    <source>
        <dbReference type="ARBA" id="ARBA00022692"/>
    </source>
</evidence>
<dbReference type="RefSeq" id="XP_024665879.1">
    <property type="nucleotide sequence ID" value="XM_024810111.1"/>
</dbReference>
<dbReference type="AlphaFoldDB" id="A0A2T0FLS1"/>
<feature type="compositionally biased region" description="Low complexity" evidence="7">
    <location>
        <begin position="196"/>
        <end position="222"/>
    </location>
</feature>
<sequence length="338" mass="34952">MKPLSTTSWLRFLVQLQFLFLVKADLDPFGYIHDGCYSGLDNFVNMGQSASMSSYYCMNLCTKKGYSVAAATDPGICYCGNSIPGTQLPSSDCNFPCPAYPQEPCGGPNGAYNIFHVGDDVTTASPVSSSTSAPSSTSQSSTEALSSSTTESSSSPPSSSSSTTSAESKTTSPTAPQSSNGSAGGKSATSEHSMQVSTATATVTNSVTASVTSSTATPSTTAGSHAQKKEGGGGISGGAIAGIVVGVVVGVGAVAGIIAFILIRRRKEEFYSPQSSPSRFNDSSGFHGGYNPNYPVIDQRLNPDLLGGDHRISIASLVDARDYSRQILKVVNPDDEKY</sequence>
<evidence type="ECO:0000259" key="10">
    <source>
        <dbReference type="PROSITE" id="PS51212"/>
    </source>
</evidence>
<keyword evidence="12" id="KW-1185">Reference proteome</keyword>
<gene>
    <name evidence="11" type="ORF">B9G98_03554</name>
</gene>
<feature type="compositionally biased region" description="Polar residues" evidence="7">
    <location>
        <begin position="177"/>
        <end position="195"/>
    </location>
</feature>
<keyword evidence="5 8" id="KW-0472">Membrane</keyword>
<evidence type="ECO:0000256" key="1">
    <source>
        <dbReference type="ARBA" id="ARBA00004167"/>
    </source>
</evidence>
<dbReference type="PANTHER" id="PTHR24269">
    <property type="entry name" value="KREMEN PROTEIN"/>
    <property type="match status" value="1"/>
</dbReference>
<evidence type="ECO:0000256" key="5">
    <source>
        <dbReference type="ARBA" id="ARBA00023136"/>
    </source>
</evidence>
<feature type="region of interest" description="Disordered" evidence="7">
    <location>
        <begin position="124"/>
        <end position="235"/>
    </location>
</feature>
<accession>A0A2T0FLS1</accession>
<protein>
    <recommendedName>
        <fullName evidence="10">WSC domain-containing protein</fullName>
    </recommendedName>
</protein>
<feature type="domain" description="WSC" evidence="10">
    <location>
        <begin position="30"/>
        <end position="118"/>
    </location>
</feature>
<dbReference type="Proteomes" id="UP000238350">
    <property type="component" value="Unassembled WGS sequence"/>
</dbReference>
<proteinExistence type="predicted"/>
<dbReference type="Pfam" id="PF01822">
    <property type="entry name" value="WSC"/>
    <property type="match status" value="1"/>
</dbReference>
<keyword evidence="6" id="KW-0325">Glycoprotein</keyword>
<organism evidence="11 12">
    <name type="scientific">Wickerhamiella sorbophila</name>
    <dbReference type="NCBI Taxonomy" id="45607"/>
    <lineage>
        <taxon>Eukaryota</taxon>
        <taxon>Fungi</taxon>
        <taxon>Dikarya</taxon>
        <taxon>Ascomycota</taxon>
        <taxon>Saccharomycotina</taxon>
        <taxon>Dipodascomycetes</taxon>
        <taxon>Dipodascales</taxon>
        <taxon>Trichomonascaceae</taxon>
        <taxon>Wickerhamiella</taxon>
    </lineage>
</organism>
<dbReference type="PANTHER" id="PTHR24269:SF16">
    <property type="entry name" value="PROTEIN SLG1"/>
    <property type="match status" value="1"/>
</dbReference>
<dbReference type="OrthoDB" id="2019572at2759"/>
<keyword evidence="4 8" id="KW-1133">Transmembrane helix</keyword>
<evidence type="ECO:0000256" key="8">
    <source>
        <dbReference type="SAM" id="Phobius"/>
    </source>
</evidence>
<evidence type="ECO:0000256" key="7">
    <source>
        <dbReference type="SAM" id="MobiDB-lite"/>
    </source>
</evidence>
<feature type="transmembrane region" description="Helical" evidence="8">
    <location>
        <begin position="239"/>
        <end position="263"/>
    </location>
</feature>